<evidence type="ECO:0000313" key="1">
    <source>
        <dbReference type="EMBL" id="CAE8719078.1"/>
    </source>
</evidence>
<dbReference type="EMBL" id="CAJNNW010033469">
    <property type="protein sequence ID" value="CAE8719078.1"/>
    <property type="molecule type" value="Genomic_DNA"/>
</dbReference>
<dbReference type="AlphaFoldDB" id="A0A813L454"/>
<evidence type="ECO:0000313" key="2">
    <source>
        <dbReference type="Proteomes" id="UP000626109"/>
    </source>
</evidence>
<accession>A0A813L454</accession>
<organism evidence="1 2">
    <name type="scientific">Polarella glacialis</name>
    <name type="common">Dinoflagellate</name>
    <dbReference type="NCBI Taxonomy" id="89957"/>
    <lineage>
        <taxon>Eukaryota</taxon>
        <taxon>Sar</taxon>
        <taxon>Alveolata</taxon>
        <taxon>Dinophyceae</taxon>
        <taxon>Suessiales</taxon>
        <taxon>Suessiaceae</taxon>
        <taxon>Polarella</taxon>
    </lineage>
</organism>
<gene>
    <name evidence="1" type="ORF">PGLA2088_LOCUS40433</name>
</gene>
<name>A0A813L454_POLGL</name>
<protein>
    <submittedName>
        <fullName evidence="1">Uncharacterized protein</fullName>
    </submittedName>
</protein>
<comment type="caution">
    <text evidence="1">The sequence shown here is derived from an EMBL/GenBank/DDBJ whole genome shotgun (WGS) entry which is preliminary data.</text>
</comment>
<sequence>MGKAMAAVDAEIRIEYATQHEVPNRWMTVIRAQQLKSLLAAAGRHFQRRLRRQVRRAARAQHPNVVIVSDQSDETVELLSVTLPVHREPDFHTIQLQPKTVPTRVYHSTHQRIPHTASRAEV</sequence>
<proteinExistence type="predicted"/>
<reference evidence="1" key="1">
    <citation type="submission" date="2021-02" db="EMBL/GenBank/DDBJ databases">
        <authorList>
            <person name="Dougan E. K."/>
            <person name="Rhodes N."/>
            <person name="Thang M."/>
            <person name="Chan C."/>
        </authorList>
    </citation>
    <scope>NUCLEOTIDE SEQUENCE</scope>
</reference>
<dbReference type="Proteomes" id="UP000626109">
    <property type="component" value="Unassembled WGS sequence"/>
</dbReference>